<evidence type="ECO:0000313" key="10">
    <source>
        <dbReference type="EMBL" id="KAL1884448.1"/>
    </source>
</evidence>
<keyword evidence="7 9" id="KW-0472">Membrane</keyword>
<dbReference type="EMBL" id="JAVDPF010000004">
    <property type="protein sequence ID" value="KAL1884448.1"/>
    <property type="molecule type" value="Genomic_DNA"/>
</dbReference>
<evidence type="ECO:0000256" key="9">
    <source>
        <dbReference type="SAM" id="Phobius"/>
    </source>
</evidence>
<reference evidence="10 11" key="1">
    <citation type="journal article" date="2024" name="IMA Fungus">
        <title>IMA Genome - F19 : A genome assembly and annotation guide to empower mycologists, including annotated draft genome sequences of Ceratocystis pirilliformis, Diaporthe australafricana, Fusarium ophioides, Paecilomyces lecythidis, and Sporothrix stenoceras.</title>
        <authorList>
            <person name="Aylward J."/>
            <person name="Wilson A.M."/>
            <person name="Visagie C.M."/>
            <person name="Spraker J."/>
            <person name="Barnes I."/>
            <person name="Buitendag C."/>
            <person name="Ceriani C."/>
            <person name="Del Mar Angel L."/>
            <person name="du Plessis D."/>
            <person name="Fuchs T."/>
            <person name="Gasser K."/>
            <person name="Kramer D."/>
            <person name="Li W."/>
            <person name="Munsamy K."/>
            <person name="Piso A."/>
            <person name="Price J.L."/>
            <person name="Sonnekus B."/>
            <person name="Thomas C."/>
            <person name="van der Nest A."/>
            <person name="van Dijk A."/>
            <person name="van Heerden A."/>
            <person name="van Vuuren N."/>
            <person name="Yilmaz N."/>
            <person name="Duong T.A."/>
            <person name="van der Merwe N.A."/>
            <person name="Wingfield M.J."/>
            <person name="Wingfield B.D."/>
        </authorList>
    </citation>
    <scope>NUCLEOTIDE SEQUENCE [LARGE SCALE GENOMIC DNA]</scope>
    <source>
        <strain evidence="10 11">CMW 18167</strain>
    </source>
</reference>
<evidence type="ECO:0000313" key="11">
    <source>
        <dbReference type="Proteomes" id="UP001583193"/>
    </source>
</evidence>
<protein>
    <submittedName>
        <fullName evidence="10">Uncharacterized protein</fullName>
    </submittedName>
</protein>
<evidence type="ECO:0000256" key="2">
    <source>
        <dbReference type="ARBA" id="ARBA00022448"/>
    </source>
</evidence>
<evidence type="ECO:0000256" key="8">
    <source>
        <dbReference type="SAM" id="MobiDB-lite"/>
    </source>
</evidence>
<evidence type="ECO:0000256" key="6">
    <source>
        <dbReference type="ARBA" id="ARBA00023065"/>
    </source>
</evidence>
<keyword evidence="11" id="KW-1185">Reference proteome</keyword>
<evidence type="ECO:0000256" key="5">
    <source>
        <dbReference type="ARBA" id="ARBA00022989"/>
    </source>
</evidence>
<gene>
    <name evidence="10" type="ORF">Plec18167_002036</name>
</gene>
<evidence type="ECO:0000256" key="4">
    <source>
        <dbReference type="ARBA" id="ARBA00022692"/>
    </source>
</evidence>
<keyword evidence="2" id="KW-0813">Transport</keyword>
<keyword evidence="4 9" id="KW-0812">Transmembrane</keyword>
<accession>A0ABR3Y8P4</accession>
<keyword evidence="5 9" id="KW-1133">Transmembrane helix</keyword>
<proteinExistence type="predicted"/>
<sequence length="435" mass="48731">MVAFKLPWAHRSANGSAGEHAPLLGTPGQPHATNQNGNLHHANGNGNHMNGQAKPRVRWESPTRHLSYGIQIPQVSGVSRYFIQDPNKSSRVPVFLRLEGSVMPRMIFKTMFVAVWAALVTAISSFWYDLSINNILLTVLGVVVGLALSFRSSTAYDRFNDGRKYWALLTQTCRNLARVIWVSVEERSGEQGKDDVLGKLTALNLILAFTIALKHKLRFEPLICYEDLTGLIGYLDTFLKEQNGLCATQNGNMPHDPRKADRPHGLRFPAFGAQKLIRESEKPLEQLPLEILSHISAYIDYVSKNGTLVSTHQGEAVGAYIILGLSTIGEEVENPFGHDANDLPLDYYCERLAREFSFITATPPPRYNEFAEREDNYVLYPLSLSGFTEWKTRSMRDIRAALRTNAALDTPIFTTTRPVIEEEESLEHPPPTQTV</sequence>
<evidence type="ECO:0000256" key="1">
    <source>
        <dbReference type="ARBA" id="ARBA00004651"/>
    </source>
</evidence>
<keyword evidence="6" id="KW-0406">Ion transport</keyword>
<dbReference type="PANTHER" id="PTHR33281:SF19">
    <property type="entry name" value="VOLTAGE-DEPENDENT ANION CHANNEL-FORMING PROTEIN YNEE"/>
    <property type="match status" value="1"/>
</dbReference>
<name>A0ABR3Y8P4_9EURO</name>
<dbReference type="PANTHER" id="PTHR33281">
    <property type="entry name" value="UPF0187 PROTEIN YNEE"/>
    <property type="match status" value="1"/>
</dbReference>
<keyword evidence="3" id="KW-1003">Cell membrane</keyword>
<evidence type="ECO:0000256" key="7">
    <source>
        <dbReference type="ARBA" id="ARBA00023136"/>
    </source>
</evidence>
<organism evidence="10 11">
    <name type="scientific">Paecilomyces lecythidis</name>
    <dbReference type="NCBI Taxonomy" id="3004212"/>
    <lineage>
        <taxon>Eukaryota</taxon>
        <taxon>Fungi</taxon>
        <taxon>Dikarya</taxon>
        <taxon>Ascomycota</taxon>
        <taxon>Pezizomycotina</taxon>
        <taxon>Eurotiomycetes</taxon>
        <taxon>Eurotiomycetidae</taxon>
        <taxon>Eurotiales</taxon>
        <taxon>Thermoascaceae</taxon>
        <taxon>Paecilomyces</taxon>
    </lineage>
</organism>
<feature type="region of interest" description="Disordered" evidence="8">
    <location>
        <begin position="12"/>
        <end position="54"/>
    </location>
</feature>
<evidence type="ECO:0000256" key="3">
    <source>
        <dbReference type="ARBA" id="ARBA00022475"/>
    </source>
</evidence>
<dbReference type="Proteomes" id="UP001583193">
    <property type="component" value="Unassembled WGS sequence"/>
</dbReference>
<dbReference type="InterPro" id="IPR044669">
    <property type="entry name" value="YneE/VCCN1/2-like"/>
</dbReference>
<comment type="caution">
    <text evidence="10">The sequence shown here is derived from an EMBL/GenBank/DDBJ whole genome shotgun (WGS) entry which is preliminary data.</text>
</comment>
<feature type="transmembrane region" description="Helical" evidence="9">
    <location>
        <begin position="106"/>
        <end position="128"/>
    </location>
</feature>
<comment type="subcellular location">
    <subcellularLocation>
        <location evidence="1">Cell membrane</location>
        <topology evidence="1">Multi-pass membrane protein</topology>
    </subcellularLocation>
</comment>
<dbReference type="Pfam" id="PF25539">
    <property type="entry name" value="Bestrophin_2"/>
    <property type="match status" value="2"/>
</dbReference>
<feature type="transmembrane region" description="Helical" evidence="9">
    <location>
        <begin position="134"/>
        <end position="153"/>
    </location>
</feature>
<feature type="compositionally biased region" description="Low complexity" evidence="8">
    <location>
        <begin position="34"/>
        <end position="51"/>
    </location>
</feature>